<dbReference type="PANTHER" id="PTHR11406">
    <property type="entry name" value="PHOSPHOGLYCERATE KINASE"/>
    <property type="match status" value="1"/>
</dbReference>
<evidence type="ECO:0000256" key="5">
    <source>
        <dbReference type="ARBA" id="ARBA00022679"/>
    </source>
</evidence>
<evidence type="ECO:0000256" key="1">
    <source>
        <dbReference type="ARBA" id="ARBA00000642"/>
    </source>
</evidence>
<feature type="binding site" evidence="9 11">
    <location>
        <position position="328"/>
    </location>
    <ligand>
        <name>ATP</name>
        <dbReference type="ChEBI" id="CHEBI:30616"/>
    </ligand>
</feature>
<dbReference type="GO" id="GO:0006096">
    <property type="term" value="P:glycolytic process"/>
    <property type="evidence" value="ECO:0007669"/>
    <property type="project" value="UniProtKB-UniRule"/>
</dbReference>
<comment type="pathway">
    <text evidence="9">Carbohydrate degradation; glycolysis; pyruvate from D-glyceraldehyde 3-phosphate: step 2/5.</text>
</comment>
<feature type="binding site" evidence="10">
    <location>
        <position position="38"/>
    </location>
    <ligand>
        <name>(2R)-3-phosphoglycerate</name>
        <dbReference type="ChEBI" id="CHEBI:58272"/>
    </ligand>
</feature>
<evidence type="ECO:0000256" key="10">
    <source>
        <dbReference type="PIRSR" id="PIRSR000724-1"/>
    </source>
</evidence>
<protein>
    <recommendedName>
        <fullName evidence="4 9">Phosphoglycerate kinase</fullName>
        <ecNumber evidence="3 9">2.7.2.3</ecNumber>
    </recommendedName>
</protein>
<evidence type="ECO:0000256" key="2">
    <source>
        <dbReference type="ARBA" id="ARBA00008982"/>
    </source>
</evidence>
<reference evidence="13 14" key="1">
    <citation type="submission" date="2011-03" db="EMBL/GenBank/DDBJ databases">
        <title>The complete genome of Archaeoglobus veneficus SNP6.</title>
        <authorList>
            <consortium name="US DOE Joint Genome Institute (JGI-PGF)"/>
            <person name="Lucas S."/>
            <person name="Copeland A."/>
            <person name="Lapidus A."/>
            <person name="Bruce D."/>
            <person name="Goodwin L."/>
            <person name="Pitluck S."/>
            <person name="Kyrpides N."/>
            <person name="Mavromatis K."/>
            <person name="Pagani I."/>
            <person name="Ivanova N."/>
            <person name="Mikhailova N."/>
            <person name="Lu M."/>
            <person name="Detter J.C."/>
            <person name="Tapia R."/>
            <person name="Han C."/>
            <person name="Land M."/>
            <person name="Hauser L."/>
            <person name="Markowitz V."/>
            <person name="Cheng J.-F."/>
            <person name="Hugenholtz P."/>
            <person name="Woyke T."/>
            <person name="Wu D."/>
            <person name="Spring S."/>
            <person name="Brambilla E."/>
            <person name="Klenk H.-P."/>
            <person name="Eisen J.A."/>
        </authorList>
    </citation>
    <scope>NUCLEOTIDE SEQUENCE [LARGE SCALE GENOMIC DNA]</scope>
    <source>
        <strain>SNP6</strain>
    </source>
</reference>
<accession>F2KQI7</accession>
<dbReference type="Pfam" id="PF00162">
    <property type="entry name" value="PGK"/>
    <property type="match status" value="1"/>
</dbReference>
<feature type="binding site" evidence="10">
    <location>
        <position position="116"/>
    </location>
    <ligand>
        <name>(2R)-3-phosphoglycerate</name>
        <dbReference type="ChEBI" id="CHEBI:58272"/>
    </ligand>
</feature>
<dbReference type="PRINTS" id="PR00477">
    <property type="entry name" value="PHGLYCKINASE"/>
</dbReference>
<dbReference type="GeneID" id="10394847"/>
<keyword evidence="7 9" id="KW-0418">Kinase</keyword>
<dbReference type="GO" id="GO:0005524">
    <property type="term" value="F:ATP binding"/>
    <property type="evidence" value="ECO:0007669"/>
    <property type="project" value="UniProtKB-KW"/>
</dbReference>
<gene>
    <name evidence="9" type="primary">pgk</name>
    <name evidence="13" type="ordered locus">Arcve_1721</name>
</gene>
<comment type="catalytic activity">
    <reaction evidence="1 9 12">
        <text>(2R)-3-phosphoglycerate + ATP = (2R)-3-phospho-glyceroyl phosphate + ADP</text>
        <dbReference type="Rhea" id="RHEA:14801"/>
        <dbReference type="ChEBI" id="CHEBI:30616"/>
        <dbReference type="ChEBI" id="CHEBI:57604"/>
        <dbReference type="ChEBI" id="CHEBI:58272"/>
        <dbReference type="ChEBI" id="CHEBI:456216"/>
        <dbReference type="EC" id="2.7.2.3"/>
    </reaction>
</comment>
<dbReference type="EMBL" id="CP002588">
    <property type="protein sequence ID" value="AEA47720.1"/>
    <property type="molecule type" value="Genomic_DNA"/>
</dbReference>
<evidence type="ECO:0000256" key="3">
    <source>
        <dbReference type="ARBA" id="ARBA00013061"/>
    </source>
</evidence>
<evidence type="ECO:0000256" key="7">
    <source>
        <dbReference type="ARBA" id="ARBA00022777"/>
    </source>
</evidence>
<feature type="binding site" evidence="9 10">
    <location>
        <begin position="23"/>
        <end position="25"/>
    </location>
    <ligand>
        <name>substrate</name>
    </ligand>
</feature>
<sequence length="406" mass="45273">MIEGLPTLDDVEYDGKSILIRLDVNSPMVNSTILDTTRFESHVPTLEELENTKLVVLAHQSRPGKKDFTTLESHAEVLSRLLGRDVEYVDECFSKRVIDRIKRLRRGEVLMLENVRFYAEERLDRSAEEHASSFIVRRLYSNFDLFVNDAFSTCHRGHASLIGFPPVLPSVVGRLVEKEVTALSKALKGEGRKVFILGGAKIDDSVKVMKNVLTNGIAEKVILTGVVANYFLMLDGKDIGEANRKIVEDSKEKVDDGEMLELLRKYRDRIVLPVDVAVEVDGRRKDVGIDEVDGRKIMDIGVNTISMLMDEIPSYDVAVINGPAGVFEDERFTLGTFEVLKAVSRAGFSVVGGGHISTAARMIGIDKRMDHVSTAGGACIRFLSGEKLIALEVIKEYWEKKWSAKV</sequence>
<name>F2KQI7_ARCVS</name>
<dbReference type="InterPro" id="IPR015824">
    <property type="entry name" value="Phosphoglycerate_kinase_N"/>
</dbReference>
<dbReference type="FunFam" id="3.40.50.1260:FF:000006">
    <property type="entry name" value="Phosphoglycerate kinase"/>
    <property type="match status" value="1"/>
</dbReference>
<dbReference type="OrthoDB" id="6575at2157"/>
<dbReference type="RefSeq" id="WP_013684376.1">
    <property type="nucleotide sequence ID" value="NC_015320.1"/>
</dbReference>
<keyword evidence="5 9" id="KW-0808">Transferase</keyword>
<dbReference type="SUPFAM" id="SSF53748">
    <property type="entry name" value="Phosphoglycerate kinase"/>
    <property type="match status" value="1"/>
</dbReference>
<dbReference type="InterPro" id="IPR001576">
    <property type="entry name" value="Phosphoglycerate_kinase"/>
</dbReference>
<evidence type="ECO:0000256" key="6">
    <source>
        <dbReference type="ARBA" id="ARBA00022741"/>
    </source>
</evidence>
<dbReference type="EC" id="2.7.2.3" evidence="3 9"/>
<dbReference type="Proteomes" id="UP000008136">
    <property type="component" value="Chromosome"/>
</dbReference>
<feature type="binding site" evidence="9">
    <location>
        <position position="38"/>
    </location>
    <ligand>
        <name>substrate</name>
    </ligand>
</feature>
<dbReference type="HOGENOM" id="CLU_025427_0_2_2"/>
<dbReference type="GO" id="GO:0043531">
    <property type="term" value="F:ADP binding"/>
    <property type="evidence" value="ECO:0007669"/>
    <property type="project" value="TreeGrafter"/>
</dbReference>
<comment type="subcellular location">
    <subcellularLocation>
        <location evidence="9">Cytoplasm</location>
    </subcellularLocation>
</comment>
<dbReference type="GO" id="GO:0005829">
    <property type="term" value="C:cytosol"/>
    <property type="evidence" value="ECO:0007669"/>
    <property type="project" value="TreeGrafter"/>
</dbReference>
<feature type="binding site" evidence="10">
    <location>
        <position position="156"/>
    </location>
    <ligand>
        <name>(2R)-3-phosphoglycerate</name>
        <dbReference type="ChEBI" id="CHEBI:58272"/>
    </ligand>
</feature>
<evidence type="ECO:0000313" key="14">
    <source>
        <dbReference type="Proteomes" id="UP000008136"/>
    </source>
</evidence>
<dbReference type="STRING" id="693661.Arcve_1721"/>
<dbReference type="HAMAP" id="MF_00145">
    <property type="entry name" value="Phosphoglyc_kinase"/>
    <property type="match status" value="1"/>
</dbReference>
<evidence type="ECO:0000313" key="13">
    <source>
        <dbReference type="EMBL" id="AEA47720.1"/>
    </source>
</evidence>
<comment type="similarity">
    <text evidence="2 9 12">Belongs to the phosphoglycerate kinase family.</text>
</comment>
<keyword evidence="6 9" id="KW-0547">Nucleotide-binding</keyword>
<evidence type="ECO:0000256" key="11">
    <source>
        <dbReference type="PIRSR" id="PIRSR000724-2"/>
    </source>
</evidence>
<keyword evidence="14" id="KW-1185">Reference proteome</keyword>
<organism evidence="13 14">
    <name type="scientific">Archaeoglobus veneficus (strain DSM 11195 / SNP6)</name>
    <dbReference type="NCBI Taxonomy" id="693661"/>
    <lineage>
        <taxon>Archaea</taxon>
        <taxon>Methanobacteriati</taxon>
        <taxon>Methanobacteriota</taxon>
        <taxon>Archaeoglobi</taxon>
        <taxon>Archaeoglobales</taxon>
        <taxon>Archaeoglobaceae</taxon>
        <taxon>Archaeoglobus</taxon>
    </lineage>
</organism>
<dbReference type="UniPathway" id="UPA00109">
    <property type="reaction ID" value="UER00185"/>
</dbReference>
<evidence type="ECO:0000256" key="8">
    <source>
        <dbReference type="ARBA" id="ARBA00022840"/>
    </source>
</evidence>
<feature type="binding site" evidence="9">
    <location>
        <begin position="353"/>
        <end position="356"/>
    </location>
    <ligand>
        <name>ATP</name>
        <dbReference type="ChEBI" id="CHEBI:30616"/>
    </ligand>
</feature>
<comment type="caution">
    <text evidence="9">Lacks conserved residue(s) required for the propagation of feature annotation.</text>
</comment>
<dbReference type="InterPro" id="IPR036043">
    <property type="entry name" value="Phosphoglycerate_kinase_sf"/>
</dbReference>
<evidence type="ECO:0000256" key="12">
    <source>
        <dbReference type="RuleBase" id="RU000532"/>
    </source>
</evidence>
<keyword evidence="8 9" id="KW-0067">ATP-binding</keyword>
<keyword evidence="9" id="KW-0963">Cytoplasm</keyword>
<keyword evidence="9" id="KW-0324">Glycolysis</keyword>
<comment type="subunit">
    <text evidence="9">Monomer.</text>
</comment>
<dbReference type="GO" id="GO:0004618">
    <property type="term" value="F:phosphoglycerate kinase activity"/>
    <property type="evidence" value="ECO:0007669"/>
    <property type="project" value="UniProtKB-UniRule"/>
</dbReference>
<dbReference type="eggNOG" id="arCOG00496">
    <property type="taxonomic scope" value="Archaea"/>
</dbReference>
<proteinExistence type="inferred from homology"/>
<evidence type="ECO:0000256" key="4">
    <source>
        <dbReference type="ARBA" id="ARBA00016471"/>
    </source>
</evidence>
<dbReference type="PIRSF" id="PIRSF000724">
    <property type="entry name" value="Pgk"/>
    <property type="match status" value="1"/>
</dbReference>
<evidence type="ECO:0000256" key="9">
    <source>
        <dbReference type="HAMAP-Rule" id="MF_00145"/>
    </source>
</evidence>
<feature type="binding site" evidence="9 10">
    <location>
        <begin position="59"/>
        <end position="62"/>
    </location>
    <ligand>
        <name>substrate</name>
    </ligand>
</feature>
<dbReference type="GO" id="GO:0006094">
    <property type="term" value="P:gluconeogenesis"/>
    <property type="evidence" value="ECO:0007669"/>
    <property type="project" value="TreeGrafter"/>
</dbReference>
<feature type="binding site" evidence="9">
    <location>
        <position position="116"/>
    </location>
    <ligand>
        <name>substrate</name>
    </ligand>
</feature>
<dbReference type="KEGG" id="ave:Arcve_1721"/>
<feature type="binding site" evidence="9">
    <location>
        <position position="156"/>
    </location>
    <ligand>
        <name>substrate</name>
    </ligand>
</feature>
<dbReference type="PANTHER" id="PTHR11406:SF23">
    <property type="entry name" value="PHOSPHOGLYCERATE KINASE 1, CHLOROPLASTIC-RELATED"/>
    <property type="match status" value="1"/>
</dbReference>
<dbReference type="AlphaFoldDB" id="F2KQI7"/>
<dbReference type="Gene3D" id="3.40.50.1260">
    <property type="entry name" value="Phosphoglycerate kinase, N-terminal domain"/>
    <property type="match status" value="2"/>
</dbReference>